<feature type="compositionally biased region" description="Polar residues" evidence="1">
    <location>
        <begin position="187"/>
        <end position="198"/>
    </location>
</feature>
<sequence>MSTQQKYGQQSHETALQTTTTGLAYPAPSAGSNGQDQDGHILVHFNGHFNGQLNGAFMVPSNMQQQAPTESDAQIAARRAMAKRSSRSFAARITRNRSRKMEIIRAVKPGITVDTSFARHRGNVPHQVYPQDSERRRGGSIRKEGWFGLGRSDTRNKGLGIVKGMTPQPGRASEDREESHKDPKTADSLTAGSKTWQEISPWDRPIPIGITVPSDSVTDFSPYQGSRARSDSDATLATPSIIVTPAAAMKSVWSPDTASDYTASSAYSRATHMPPWASDVPPVPTLPADVQNLPAQKAGSEAQRDWTSSYPNRPRTDTLGSSDTAFEEEQDDIRKDRIMSTGTVFEEDDTPLREKKLHTLSVDTTGMVPTPRRSQGWWNVITTPFVMSRTNSVWTQGGRNSEKTPDIPMVPAEYGMYRNSTSPSTYIWSATERSPSTLGDSPMYPPQAKFLAPNTAEASDRGQTNRINVAMVNNIELKSPPTPRTVDAPNPTISAPKAMSVTSETALPLAEPTPRLLAESASPPLAAKSATPPIGNTANGAAVVGLPPHPQPPQPINVNIAFHDGRVLATSHSHPTSTSAQTEPGHVISAPMPAYNNSTMSRSNTPPQAAPVFFPPPPNATSKDKQFSFSNFSRASSPASSVHEAKLQKSKQHRKMNKLMSKFALCGRKKGEKRDEKKKKRSRWCLGCCCCLIILILLAILIPLIVVFTRKHNNNSTTPIAGTPDTGSDTPTQWLNNTGYPPMKTGLLTIAQPEAVEEESGCVAPTTLWSCALPKEQQKDIEPNKPDQPNFKVEITFQNGTAADLAKPTRRAANPVSAGSFMRSLLRRATPSPSPAPPSTDDMKFLGQTSDGTSTPFEGENTPFFMTFQDPTASSTSSPASRLAKRADDPTNITLVIPPPSLNPDGTAAAATLLPFPSAQPLRLFNRGKSDEHYGFYTYFDRSIFLKSIDSSTGRGGNPADTNGGSTRDAATLRCTFTQTRFLVQIWTKSNQALLNPPQNSTEDAFKRPGTFPYPVTFTLDRHGGDVAKKNLFCYKMESDGTIVNKDSNKFFQFEDRGFGGNLVNGTQGRPNAKGPIDGGTGGCRCKWQNWVD</sequence>
<keyword evidence="2" id="KW-1133">Transmembrane helix</keyword>
<gene>
    <name evidence="3" type="ORF">SLS60_005407</name>
</gene>
<evidence type="ECO:0000256" key="2">
    <source>
        <dbReference type="SAM" id="Phobius"/>
    </source>
</evidence>
<feature type="compositionally biased region" description="Low complexity" evidence="1">
    <location>
        <begin position="632"/>
        <end position="641"/>
    </location>
</feature>
<proteinExistence type="predicted"/>
<keyword evidence="2" id="KW-0812">Transmembrane</keyword>
<feature type="region of interest" description="Disordered" evidence="1">
    <location>
        <begin position="295"/>
        <end position="330"/>
    </location>
</feature>
<keyword evidence="4" id="KW-1185">Reference proteome</keyword>
<keyword evidence="2" id="KW-0472">Membrane</keyword>
<evidence type="ECO:0000256" key="1">
    <source>
        <dbReference type="SAM" id="MobiDB-lite"/>
    </source>
</evidence>
<evidence type="ECO:0000313" key="4">
    <source>
        <dbReference type="Proteomes" id="UP001521785"/>
    </source>
</evidence>
<feature type="region of interest" description="Disordered" evidence="1">
    <location>
        <begin position="157"/>
        <end position="207"/>
    </location>
</feature>
<reference evidence="3 4" key="1">
    <citation type="submission" date="2024-02" db="EMBL/GenBank/DDBJ databases">
        <title>De novo assembly and annotation of 12 fungi associated with fruit tree decline syndrome in Ontario, Canada.</title>
        <authorList>
            <person name="Sulman M."/>
            <person name="Ellouze W."/>
            <person name="Ilyukhin E."/>
        </authorList>
    </citation>
    <scope>NUCLEOTIDE SEQUENCE [LARGE SCALE GENOMIC DNA]</scope>
    <source>
        <strain evidence="3 4">M42-189</strain>
    </source>
</reference>
<feature type="region of interest" description="Disordered" evidence="1">
    <location>
        <begin position="478"/>
        <end position="500"/>
    </location>
</feature>
<protein>
    <recommendedName>
        <fullName evidence="5">Glycoprotease family protein</fullName>
    </recommendedName>
</protein>
<evidence type="ECO:0008006" key="5">
    <source>
        <dbReference type="Google" id="ProtNLM"/>
    </source>
</evidence>
<feature type="region of interest" description="Disordered" evidence="1">
    <location>
        <begin position="632"/>
        <end position="655"/>
    </location>
</feature>
<feature type="region of interest" description="Disordered" evidence="1">
    <location>
        <begin position="828"/>
        <end position="854"/>
    </location>
</feature>
<name>A0ABR3RH90_9PLEO</name>
<feature type="compositionally biased region" description="Basic and acidic residues" evidence="1">
    <location>
        <begin position="172"/>
        <end position="185"/>
    </location>
</feature>
<dbReference type="Proteomes" id="UP001521785">
    <property type="component" value="Unassembled WGS sequence"/>
</dbReference>
<accession>A0ABR3RH90</accession>
<organism evidence="3 4">
    <name type="scientific">Paraconiothyrium brasiliense</name>
    <dbReference type="NCBI Taxonomy" id="300254"/>
    <lineage>
        <taxon>Eukaryota</taxon>
        <taxon>Fungi</taxon>
        <taxon>Dikarya</taxon>
        <taxon>Ascomycota</taxon>
        <taxon>Pezizomycotina</taxon>
        <taxon>Dothideomycetes</taxon>
        <taxon>Pleosporomycetidae</taxon>
        <taxon>Pleosporales</taxon>
        <taxon>Massarineae</taxon>
        <taxon>Didymosphaeriaceae</taxon>
        <taxon>Paraconiothyrium</taxon>
    </lineage>
</organism>
<feature type="transmembrane region" description="Helical" evidence="2">
    <location>
        <begin position="684"/>
        <end position="708"/>
    </location>
</feature>
<comment type="caution">
    <text evidence="3">The sequence shown here is derived from an EMBL/GenBank/DDBJ whole genome shotgun (WGS) entry which is preliminary data.</text>
</comment>
<dbReference type="EMBL" id="JAKJXO020000006">
    <property type="protein sequence ID" value="KAL1603816.1"/>
    <property type="molecule type" value="Genomic_DNA"/>
</dbReference>
<evidence type="ECO:0000313" key="3">
    <source>
        <dbReference type="EMBL" id="KAL1603816.1"/>
    </source>
</evidence>